<dbReference type="RefSeq" id="WP_193082213.1">
    <property type="nucleotide sequence ID" value="NZ_CP045201.1"/>
</dbReference>
<dbReference type="GO" id="GO:0042602">
    <property type="term" value="F:riboflavin reductase (NADPH) activity"/>
    <property type="evidence" value="ECO:0007669"/>
    <property type="project" value="TreeGrafter"/>
</dbReference>
<evidence type="ECO:0000259" key="2">
    <source>
        <dbReference type="SMART" id="SM00903"/>
    </source>
</evidence>
<dbReference type="GO" id="GO:0010181">
    <property type="term" value="F:FMN binding"/>
    <property type="evidence" value="ECO:0007669"/>
    <property type="project" value="InterPro"/>
</dbReference>
<dbReference type="SMART" id="SM00903">
    <property type="entry name" value="Flavin_Reduct"/>
    <property type="match status" value="1"/>
</dbReference>
<dbReference type="InterPro" id="IPR002563">
    <property type="entry name" value="Flavin_Rdtase-like_dom"/>
</dbReference>
<feature type="domain" description="Flavin reductase like" evidence="2">
    <location>
        <begin position="15"/>
        <end position="160"/>
    </location>
</feature>
<gene>
    <name evidence="3" type="ORF">F3W81_03100</name>
</gene>
<protein>
    <submittedName>
        <fullName evidence="3">FMN reductase</fullName>
    </submittedName>
</protein>
<dbReference type="PANTHER" id="PTHR30466">
    <property type="entry name" value="FLAVIN REDUCTASE"/>
    <property type="match status" value="1"/>
</dbReference>
<dbReference type="KEGG" id="pshq:F3W81_03100"/>
<organism evidence="3 4">
    <name type="scientific">Pseudooceanicola spongiae</name>
    <dbReference type="NCBI Taxonomy" id="2613965"/>
    <lineage>
        <taxon>Bacteria</taxon>
        <taxon>Pseudomonadati</taxon>
        <taxon>Pseudomonadota</taxon>
        <taxon>Alphaproteobacteria</taxon>
        <taxon>Rhodobacterales</taxon>
        <taxon>Paracoccaceae</taxon>
        <taxon>Pseudooceanicola</taxon>
    </lineage>
</organism>
<dbReference type="InterPro" id="IPR012349">
    <property type="entry name" value="Split_barrel_FMN-bd"/>
</dbReference>
<dbReference type="AlphaFoldDB" id="A0A7L9WK13"/>
<reference evidence="3 4" key="1">
    <citation type="submission" date="2019-10" db="EMBL/GenBank/DDBJ databases">
        <title>Pseudopuniceibacterium sp. HQ09 islated from Antarctica.</title>
        <authorList>
            <person name="Liao L."/>
            <person name="Su S."/>
            <person name="Chen B."/>
            <person name="Yu Y."/>
        </authorList>
    </citation>
    <scope>NUCLEOTIDE SEQUENCE [LARGE SCALE GENOMIC DNA]</scope>
    <source>
        <strain evidence="3 4">HQ09</strain>
    </source>
</reference>
<dbReference type="Gene3D" id="2.30.110.10">
    <property type="entry name" value="Electron Transport, Fmn-binding Protein, Chain A"/>
    <property type="match status" value="1"/>
</dbReference>
<evidence type="ECO:0000313" key="4">
    <source>
        <dbReference type="Proteomes" id="UP000594118"/>
    </source>
</evidence>
<dbReference type="Proteomes" id="UP000594118">
    <property type="component" value="Chromosome"/>
</dbReference>
<keyword evidence="1" id="KW-0560">Oxidoreductase</keyword>
<dbReference type="SUPFAM" id="SSF50475">
    <property type="entry name" value="FMN-binding split barrel"/>
    <property type="match status" value="1"/>
</dbReference>
<dbReference type="InterPro" id="IPR050268">
    <property type="entry name" value="NADH-dep_flavin_reductase"/>
</dbReference>
<dbReference type="PANTHER" id="PTHR30466:SF1">
    <property type="entry name" value="FMN REDUCTASE (NADH) RUTF"/>
    <property type="match status" value="1"/>
</dbReference>
<accession>A0A7L9WK13</accession>
<name>A0A7L9WK13_9RHOB</name>
<sequence>MRHSHVTQAAFRDGMASLAGAVNIVTTDGEAGRSGFTASAVCSVTDSPPTLLVCLNRSSSAAPAFLAHEALCVNTVGPLHQDLAMLFGGKTPMEERFAKATWGRAVTGAPVLEQAVVSFDCMITHRHAVGTHEVLFCEVVGIVQQAGAAASAYFGRRFHELRV</sequence>
<dbReference type="GO" id="GO:0006208">
    <property type="term" value="P:pyrimidine nucleobase catabolic process"/>
    <property type="evidence" value="ECO:0007669"/>
    <property type="project" value="TreeGrafter"/>
</dbReference>
<dbReference type="Pfam" id="PF01613">
    <property type="entry name" value="Flavin_Reduct"/>
    <property type="match status" value="1"/>
</dbReference>
<keyword evidence="4" id="KW-1185">Reference proteome</keyword>
<evidence type="ECO:0000313" key="3">
    <source>
        <dbReference type="EMBL" id="QOL79898.1"/>
    </source>
</evidence>
<dbReference type="EMBL" id="CP045201">
    <property type="protein sequence ID" value="QOL79898.1"/>
    <property type="molecule type" value="Genomic_DNA"/>
</dbReference>
<proteinExistence type="predicted"/>
<evidence type="ECO:0000256" key="1">
    <source>
        <dbReference type="ARBA" id="ARBA00023002"/>
    </source>
</evidence>